<keyword evidence="2" id="KW-1185">Reference proteome</keyword>
<dbReference type="PANTHER" id="PTHR31841:SF1">
    <property type="entry name" value="PROTEIN FAM72A-RELATED"/>
    <property type="match status" value="1"/>
</dbReference>
<evidence type="ECO:0000313" key="3">
    <source>
        <dbReference type="RefSeq" id="XP_014676625.1"/>
    </source>
</evidence>
<gene>
    <name evidence="3" type="primary">LOC106816512</name>
</gene>
<protein>
    <submittedName>
        <fullName evidence="3">Protein FAM72A-like</fullName>
    </submittedName>
</protein>
<comment type="similarity">
    <text evidence="1">Belongs to the FAM72 family.</text>
</comment>
<sequence>MSRKTLHPTFQNKQVLCLECRACGNCVCTRGMRAILLANTQVELYSTDIPPEEAVDLVGDHYATNNCQCRIKDVACLQCGSLVGYHVMSPCKSCLLSCNNGHFWMYHSHAVSTVNRARNSRKGVQLMVWKHLPEAEVDPTLAATSVSSLEIETDECCR</sequence>
<evidence type="ECO:0000313" key="2">
    <source>
        <dbReference type="Proteomes" id="UP000695022"/>
    </source>
</evidence>
<organism evidence="2 3">
    <name type="scientific">Priapulus caudatus</name>
    <name type="common">Priapulid worm</name>
    <dbReference type="NCBI Taxonomy" id="37621"/>
    <lineage>
        <taxon>Eukaryota</taxon>
        <taxon>Metazoa</taxon>
        <taxon>Ecdysozoa</taxon>
        <taxon>Scalidophora</taxon>
        <taxon>Priapulida</taxon>
        <taxon>Priapulimorpha</taxon>
        <taxon>Priapulimorphida</taxon>
        <taxon>Priapulidae</taxon>
        <taxon>Priapulus</taxon>
    </lineage>
</organism>
<reference evidence="3" key="1">
    <citation type="submission" date="2025-08" db="UniProtKB">
        <authorList>
            <consortium name="RefSeq"/>
        </authorList>
    </citation>
    <scope>IDENTIFICATION</scope>
</reference>
<accession>A0ABM1EWQ4</accession>
<dbReference type="GeneID" id="106816512"/>
<dbReference type="RefSeq" id="XP_014676625.1">
    <property type="nucleotide sequence ID" value="XM_014821139.1"/>
</dbReference>
<dbReference type="Pfam" id="PF14976">
    <property type="entry name" value="YPEH2ZP"/>
    <property type="match status" value="1"/>
</dbReference>
<name>A0ABM1EWQ4_PRICU</name>
<dbReference type="Proteomes" id="UP000695022">
    <property type="component" value="Unplaced"/>
</dbReference>
<proteinExistence type="inferred from homology"/>
<dbReference type="PANTHER" id="PTHR31841">
    <property type="entry name" value="PROTEIN FAM72A-RELATED"/>
    <property type="match status" value="1"/>
</dbReference>
<evidence type="ECO:0000256" key="1">
    <source>
        <dbReference type="ARBA" id="ARBA00006888"/>
    </source>
</evidence>
<dbReference type="InterPro" id="IPR026768">
    <property type="entry name" value="YPEH2ZP"/>
</dbReference>